<gene>
    <name evidence="10" type="primary">LOC108623475</name>
</gene>
<accession>A0AAJ7IVB9</accession>
<evidence type="ECO:0000256" key="2">
    <source>
        <dbReference type="ARBA" id="ARBA00022490"/>
    </source>
</evidence>
<evidence type="ECO:0000256" key="7">
    <source>
        <dbReference type="ARBA" id="ARBA00023014"/>
    </source>
</evidence>
<keyword evidence="6 8" id="KW-0408">Iron</keyword>
<dbReference type="Gene3D" id="3.40.50.300">
    <property type="entry name" value="P-loop containing nucleotide triphosphate hydrolases"/>
    <property type="match status" value="1"/>
</dbReference>
<dbReference type="KEGG" id="ccal:108623475"/>
<dbReference type="InterPro" id="IPR019591">
    <property type="entry name" value="Mrp/NBP35_ATP-bd"/>
</dbReference>
<comment type="similarity">
    <text evidence="8">Belongs to the Mrp/NBP35 ATP-binding proteins family. NUBP1/NBP35 subfamily.</text>
</comment>
<evidence type="ECO:0000256" key="4">
    <source>
        <dbReference type="ARBA" id="ARBA00022741"/>
    </source>
</evidence>
<evidence type="ECO:0000256" key="1">
    <source>
        <dbReference type="ARBA" id="ARBA00022485"/>
    </source>
</evidence>
<dbReference type="PANTHER" id="PTHR23264">
    <property type="entry name" value="NUCLEOTIDE-BINDING PROTEIN NBP35 YEAST -RELATED"/>
    <property type="match status" value="1"/>
</dbReference>
<feature type="binding site" evidence="8">
    <location>
        <position position="240"/>
    </location>
    <ligand>
        <name>[4Fe-4S] cluster</name>
        <dbReference type="ChEBI" id="CHEBI:49883"/>
        <label>2</label>
        <note>ligand shared with heterodimeric partner</note>
    </ligand>
</feature>
<feature type="binding site" evidence="8">
    <location>
        <position position="12"/>
    </location>
    <ligand>
        <name>[4Fe-4S] cluster</name>
        <dbReference type="ChEBI" id="CHEBI:49883"/>
        <label>1</label>
    </ligand>
</feature>
<protein>
    <recommendedName>
        <fullName evidence="8">Cytosolic Fe-S cluster assembly factor NUBP1 homolog</fullName>
    </recommendedName>
</protein>
<evidence type="ECO:0000313" key="9">
    <source>
        <dbReference type="Proteomes" id="UP000694925"/>
    </source>
</evidence>
<dbReference type="GO" id="GO:0140663">
    <property type="term" value="F:ATP-dependent FeS chaperone activity"/>
    <property type="evidence" value="ECO:0007669"/>
    <property type="project" value="InterPro"/>
</dbReference>
<feature type="binding site" evidence="8">
    <location>
        <position position="26"/>
    </location>
    <ligand>
        <name>[4Fe-4S] cluster</name>
        <dbReference type="ChEBI" id="CHEBI:49883"/>
        <label>1</label>
    </ligand>
</feature>
<keyword evidence="5 8" id="KW-0067">ATP-binding</keyword>
<keyword evidence="4 8" id="KW-0547">Nucleotide-binding</keyword>
<dbReference type="GO" id="GO:0016226">
    <property type="term" value="P:iron-sulfur cluster assembly"/>
    <property type="evidence" value="ECO:0007669"/>
    <property type="project" value="UniProtKB-UniRule"/>
</dbReference>
<dbReference type="InterPro" id="IPR027417">
    <property type="entry name" value="P-loop_NTPase"/>
</dbReference>
<evidence type="ECO:0000256" key="3">
    <source>
        <dbReference type="ARBA" id="ARBA00022723"/>
    </source>
</evidence>
<keyword evidence="2 8" id="KW-0963">Cytoplasm</keyword>
<dbReference type="HAMAP" id="MF_03038">
    <property type="entry name" value="NUBP1"/>
    <property type="match status" value="1"/>
</dbReference>
<dbReference type="GO" id="GO:0005524">
    <property type="term" value="F:ATP binding"/>
    <property type="evidence" value="ECO:0007669"/>
    <property type="project" value="UniProtKB-KW"/>
</dbReference>
<dbReference type="GeneID" id="108623475"/>
<dbReference type="GO" id="GO:0046872">
    <property type="term" value="F:metal ion binding"/>
    <property type="evidence" value="ECO:0007669"/>
    <property type="project" value="UniProtKB-KW"/>
</dbReference>
<sequence>MADVPSDAPQHCPGTESTDAGKASACAGCPNQTICASGITKQPDPGISLVKEKLSTVRNKLLVLSGKGGVGKSTITSLISRSLALSNPNTNVGVLDIDICGPSQPRILNAIGEQVHQSGSGWSPVYVDDNLSLMSIGFLLASPSDAVIWRGPKKNGMIRQFLSEVDWGTLDYLILDTPPGTSDEHLSAISYLKDAGITGAIIVTTPQQVALLDVRKEIDFCRKVSLPILGVIENMSVFVCPKCKNSAEIFPALTGGARAMAKEFDIELLGSLPLDPLLTKCCDEGKNILTEMPESPTVLLVLEFTESLPYPDTKFGNLNEFAFSVFNT</sequence>
<dbReference type="CDD" id="cd02037">
    <property type="entry name" value="Mrp_NBP35"/>
    <property type="match status" value="1"/>
</dbReference>
<evidence type="ECO:0000313" key="10">
    <source>
        <dbReference type="RefSeq" id="XP_017877500.1"/>
    </source>
</evidence>
<dbReference type="PANTHER" id="PTHR23264:SF35">
    <property type="entry name" value="CYTOSOLIC FE-S CLUSTER ASSEMBLY FACTOR NUBP1"/>
    <property type="match status" value="1"/>
</dbReference>
<dbReference type="InterPro" id="IPR000808">
    <property type="entry name" value="Mrp-like_CS"/>
</dbReference>
<dbReference type="Pfam" id="PF10609">
    <property type="entry name" value="ParA"/>
    <property type="match status" value="1"/>
</dbReference>
<dbReference type="AlphaFoldDB" id="A0AAJ7IVB9"/>
<feature type="binding site" evidence="8">
    <location>
        <begin position="66"/>
        <end position="73"/>
    </location>
    <ligand>
        <name>ATP</name>
        <dbReference type="ChEBI" id="CHEBI:30616"/>
    </ligand>
</feature>
<dbReference type="InterPro" id="IPR028601">
    <property type="entry name" value="NUBP1/Nbp35"/>
</dbReference>
<evidence type="ECO:0000256" key="5">
    <source>
        <dbReference type="ARBA" id="ARBA00022840"/>
    </source>
</evidence>
<dbReference type="GO" id="GO:0051539">
    <property type="term" value="F:4 iron, 4 sulfur cluster binding"/>
    <property type="evidence" value="ECO:0007669"/>
    <property type="project" value="UniProtKB-UniRule"/>
</dbReference>
<evidence type="ECO:0000256" key="6">
    <source>
        <dbReference type="ARBA" id="ARBA00023004"/>
    </source>
</evidence>
<evidence type="ECO:0000256" key="8">
    <source>
        <dbReference type="HAMAP-Rule" id="MF_03038"/>
    </source>
</evidence>
<feature type="binding site" evidence="8">
    <location>
        <position position="243"/>
    </location>
    <ligand>
        <name>[4Fe-4S] cluster</name>
        <dbReference type="ChEBI" id="CHEBI:49883"/>
        <label>2</label>
        <note>ligand shared with heterodimeric partner</note>
    </ligand>
</feature>
<keyword evidence="7 8" id="KW-0411">Iron-sulfur</keyword>
<dbReference type="SUPFAM" id="SSF52540">
    <property type="entry name" value="P-loop containing nucleoside triphosphate hydrolases"/>
    <property type="match status" value="1"/>
</dbReference>
<dbReference type="FunFam" id="3.40.50.300:FF:001759">
    <property type="entry name" value="Cytosolic Fe-S cluster assembly factor NUBP1 homolog"/>
    <property type="match status" value="1"/>
</dbReference>
<feature type="binding site" evidence="8">
    <location>
        <position position="35"/>
    </location>
    <ligand>
        <name>[4Fe-4S] cluster</name>
        <dbReference type="ChEBI" id="CHEBI:49883"/>
        <label>1</label>
    </ligand>
</feature>
<comment type="function">
    <text evidence="8">Component of the cytosolic iron-sulfur (Fe/S) protein assembly (CIA) machinery. Required for maturation of extramitochondrial Fe-S proteins. The NUBP1-NUBP2 heterotetramer forms a Fe-S scaffold complex, mediating the de novo assembly of an Fe-S cluster and its transfer to target apoproteins.</text>
</comment>
<comment type="subcellular location">
    <subcellularLocation>
        <location evidence="8">Cytoplasm</location>
    </subcellularLocation>
</comment>
<keyword evidence="9" id="KW-1185">Reference proteome</keyword>
<comment type="subunit">
    <text evidence="8">Heterotetramer of 2 NUBP1 and 2 NUBP2 chains.</text>
</comment>
<dbReference type="RefSeq" id="XP_017877500.1">
    <property type="nucleotide sequence ID" value="XM_018022011.2"/>
</dbReference>
<reference evidence="10" key="1">
    <citation type="submission" date="2025-08" db="UniProtKB">
        <authorList>
            <consortium name="RefSeq"/>
        </authorList>
    </citation>
    <scope>IDENTIFICATION</scope>
    <source>
        <tissue evidence="10">Whole body</tissue>
    </source>
</reference>
<keyword evidence="1 8" id="KW-0004">4Fe-4S</keyword>
<keyword evidence="3 8" id="KW-0479">Metal-binding</keyword>
<organism evidence="9 10">
    <name type="scientific">Ceratina calcarata</name>
    <dbReference type="NCBI Taxonomy" id="156304"/>
    <lineage>
        <taxon>Eukaryota</taxon>
        <taxon>Metazoa</taxon>
        <taxon>Ecdysozoa</taxon>
        <taxon>Arthropoda</taxon>
        <taxon>Hexapoda</taxon>
        <taxon>Insecta</taxon>
        <taxon>Pterygota</taxon>
        <taxon>Neoptera</taxon>
        <taxon>Endopterygota</taxon>
        <taxon>Hymenoptera</taxon>
        <taxon>Apocrita</taxon>
        <taxon>Aculeata</taxon>
        <taxon>Apoidea</taxon>
        <taxon>Anthophila</taxon>
        <taxon>Apidae</taxon>
        <taxon>Ceratina</taxon>
        <taxon>Zadontomerus</taxon>
    </lineage>
</organism>
<dbReference type="HAMAP" id="MF_02040">
    <property type="entry name" value="Mrp_NBP35"/>
    <property type="match status" value="1"/>
</dbReference>
<proteinExistence type="inferred from homology"/>
<name>A0AAJ7IVB9_9HYME</name>
<feature type="binding site" evidence="8">
    <location>
        <position position="29"/>
    </location>
    <ligand>
        <name>[4Fe-4S] cluster</name>
        <dbReference type="ChEBI" id="CHEBI:49883"/>
        <label>1</label>
    </ligand>
</feature>
<dbReference type="InterPro" id="IPR033756">
    <property type="entry name" value="YlxH/NBP35"/>
</dbReference>
<dbReference type="GO" id="GO:0005829">
    <property type="term" value="C:cytosol"/>
    <property type="evidence" value="ECO:0007669"/>
    <property type="project" value="TreeGrafter"/>
</dbReference>
<comment type="cofactor">
    <cofactor evidence="8">
        <name>[4Fe-4S] cluster</name>
        <dbReference type="ChEBI" id="CHEBI:49883"/>
    </cofactor>
    <text evidence="8">Binds 4 [4Fe-4S] clusters per heterotetramer. Contains two stable clusters in the N-termini of NUBP1 and two labile, bridging clusters between subunits of the NUBP1-NUBP2 heterotetramer.</text>
</comment>
<dbReference type="Proteomes" id="UP000694925">
    <property type="component" value="Unplaced"/>
</dbReference>
<dbReference type="PROSITE" id="PS01215">
    <property type="entry name" value="MRP"/>
    <property type="match status" value="1"/>
</dbReference>